<feature type="chain" id="PRO_5011705849" description="Beta-xylosidase C-terminal Concanavalin A-like domain-containing protein" evidence="1">
    <location>
        <begin position="19"/>
        <end position="221"/>
    </location>
</feature>
<dbReference type="RefSeq" id="WP_066843779.1">
    <property type="nucleotide sequence ID" value="NZ_CP019602.1"/>
</dbReference>
<keyword evidence="4" id="KW-1185">Reference proteome</keyword>
<evidence type="ECO:0000259" key="2">
    <source>
        <dbReference type="Pfam" id="PF17851"/>
    </source>
</evidence>
<evidence type="ECO:0000256" key="1">
    <source>
        <dbReference type="SAM" id="SignalP"/>
    </source>
</evidence>
<feature type="domain" description="Beta-xylosidase C-terminal Concanavalin A-like" evidence="2">
    <location>
        <begin position="53"/>
        <end position="188"/>
    </location>
</feature>
<reference evidence="3 4" key="1">
    <citation type="submission" date="2017-01" db="EMBL/GenBank/DDBJ databases">
        <title>Complete genome sequence of esterase-producing bacterium Croceicoccus marinus E4A9.</title>
        <authorList>
            <person name="Wu Y.-H."/>
            <person name="Cheng H."/>
            <person name="Xu L."/>
            <person name="Huo Y.-Y."/>
            <person name="Wang C.-S."/>
            <person name="Xu X.-W."/>
        </authorList>
    </citation>
    <scope>NUCLEOTIDE SEQUENCE [LARGE SCALE GENOMIC DNA]</scope>
    <source>
        <strain evidence="3 4">E4A9</strain>
    </source>
</reference>
<organism evidence="3 4">
    <name type="scientific">Croceicoccus marinus</name>
    <dbReference type="NCBI Taxonomy" id="450378"/>
    <lineage>
        <taxon>Bacteria</taxon>
        <taxon>Pseudomonadati</taxon>
        <taxon>Pseudomonadota</taxon>
        <taxon>Alphaproteobacteria</taxon>
        <taxon>Sphingomonadales</taxon>
        <taxon>Erythrobacteraceae</taxon>
        <taxon>Croceicoccus</taxon>
    </lineage>
</organism>
<accession>A0A1Z1FAE2</accession>
<protein>
    <recommendedName>
        <fullName evidence="2">Beta-xylosidase C-terminal Concanavalin A-like domain-containing protein</fullName>
    </recommendedName>
</protein>
<gene>
    <name evidence="3" type="ORF">A9D14_05600</name>
</gene>
<dbReference type="SUPFAM" id="SSF49899">
    <property type="entry name" value="Concanavalin A-like lectins/glucanases"/>
    <property type="match status" value="1"/>
</dbReference>
<evidence type="ECO:0000313" key="3">
    <source>
        <dbReference type="EMBL" id="ARU15750.1"/>
    </source>
</evidence>
<sequence length="221" mass="22851">MRYLALIAALGLAAPAAAQDGPVAAFEWLDISATAPASEPVSATGLAPLMEQAPDWARLDDDRLLIATGREPISGSAPTMIGRDVATGEYSASTLLDYAALGEGDIAGLAAHAGPAQWISIQVERIEPADLVAVRLRNGDASSPAGRLIYTTALPGSFDKRVRLRIDADGGRYRLLFAPENGLWQILAEDIAGPGGPGEGEPILIGLFGMDGADPPAPDGE</sequence>
<dbReference type="InterPro" id="IPR041542">
    <property type="entry name" value="GH43_C2"/>
</dbReference>
<proteinExistence type="predicted"/>
<feature type="signal peptide" evidence="1">
    <location>
        <begin position="1"/>
        <end position="18"/>
    </location>
</feature>
<dbReference type="EMBL" id="CP019602">
    <property type="protein sequence ID" value="ARU15750.1"/>
    <property type="molecule type" value="Genomic_DNA"/>
</dbReference>
<name>A0A1Z1FAE2_9SPHN</name>
<dbReference type="Gene3D" id="2.60.120.200">
    <property type="match status" value="1"/>
</dbReference>
<dbReference type="Proteomes" id="UP000195807">
    <property type="component" value="Chromosome"/>
</dbReference>
<dbReference type="AlphaFoldDB" id="A0A1Z1FAE2"/>
<dbReference type="InterPro" id="IPR013320">
    <property type="entry name" value="ConA-like_dom_sf"/>
</dbReference>
<keyword evidence="1" id="KW-0732">Signal</keyword>
<dbReference type="STRING" id="450378.GCA_001661675_01120"/>
<dbReference type="OrthoDB" id="7433114at2"/>
<dbReference type="KEGG" id="cman:A9D14_05600"/>
<evidence type="ECO:0000313" key="4">
    <source>
        <dbReference type="Proteomes" id="UP000195807"/>
    </source>
</evidence>
<dbReference type="Pfam" id="PF17851">
    <property type="entry name" value="GH43_C2"/>
    <property type="match status" value="1"/>
</dbReference>